<dbReference type="NCBIfam" id="TIGR00715">
    <property type="entry name" value="precor6x_red"/>
    <property type="match status" value="1"/>
</dbReference>
<dbReference type="PANTHER" id="PTHR36925">
    <property type="entry name" value="COBALT-PRECORRIN-6A REDUCTASE"/>
    <property type="match status" value="1"/>
</dbReference>
<name>A0A916QZS6_9RHOB</name>
<dbReference type="AlphaFoldDB" id="A0A916QZS6"/>
<dbReference type="InterPro" id="IPR003723">
    <property type="entry name" value="Precorrin-6x_reduct"/>
</dbReference>
<dbReference type="Pfam" id="PF02571">
    <property type="entry name" value="CbiJ"/>
    <property type="match status" value="1"/>
</dbReference>
<keyword evidence="3" id="KW-0560">Oxidoreductase</keyword>
<dbReference type="RefSeq" id="WP_188675795.1">
    <property type="nucleotide sequence ID" value="NZ_BMKA01000003.1"/>
</dbReference>
<keyword evidence="5" id="KW-1185">Reference proteome</keyword>
<proteinExistence type="predicted"/>
<dbReference type="EMBL" id="BMKA01000003">
    <property type="protein sequence ID" value="GGA23221.1"/>
    <property type="molecule type" value="Genomic_DNA"/>
</dbReference>
<evidence type="ECO:0000256" key="2">
    <source>
        <dbReference type="ARBA" id="ARBA00022573"/>
    </source>
</evidence>
<dbReference type="GO" id="GO:0016994">
    <property type="term" value="F:precorrin-6A reductase activity"/>
    <property type="evidence" value="ECO:0007669"/>
    <property type="project" value="InterPro"/>
</dbReference>
<accession>A0A916QZS6</accession>
<dbReference type="Proteomes" id="UP000628017">
    <property type="component" value="Unassembled WGS sequence"/>
</dbReference>
<evidence type="ECO:0000256" key="3">
    <source>
        <dbReference type="ARBA" id="ARBA00023002"/>
    </source>
</evidence>
<dbReference type="NCBIfam" id="NF005968">
    <property type="entry name" value="PRK08057.1-2"/>
    <property type="match status" value="1"/>
</dbReference>
<gene>
    <name evidence="4" type="primary">cobK</name>
    <name evidence="4" type="ORF">GCM10011498_25080</name>
</gene>
<keyword evidence="2" id="KW-0169">Cobalamin biosynthesis</keyword>
<evidence type="ECO:0000313" key="5">
    <source>
        <dbReference type="Proteomes" id="UP000628017"/>
    </source>
</evidence>
<protein>
    <submittedName>
        <fullName evidence="4">Precorrin-6A reductase</fullName>
    </submittedName>
</protein>
<comment type="caution">
    <text evidence="4">The sequence shown here is derived from an EMBL/GenBank/DDBJ whole genome shotgun (WGS) entry which is preliminary data.</text>
</comment>
<reference evidence="4" key="1">
    <citation type="journal article" date="2014" name="Int. J. Syst. Evol. Microbiol.">
        <title>Complete genome sequence of Corynebacterium casei LMG S-19264T (=DSM 44701T), isolated from a smear-ripened cheese.</title>
        <authorList>
            <consortium name="US DOE Joint Genome Institute (JGI-PGF)"/>
            <person name="Walter F."/>
            <person name="Albersmeier A."/>
            <person name="Kalinowski J."/>
            <person name="Ruckert C."/>
        </authorList>
    </citation>
    <scope>NUCLEOTIDE SEQUENCE</scope>
    <source>
        <strain evidence="4">CGMCC 1.15880</strain>
    </source>
</reference>
<dbReference type="PANTHER" id="PTHR36925:SF1">
    <property type="entry name" value="COBALT-PRECORRIN-6A REDUCTASE"/>
    <property type="match status" value="1"/>
</dbReference>
<reference evidence="4" key="2">
    <citation type="submission" date="2020-09" db="EMBL/GenBank/DDBJ databases">
        <authorList>
            <person name="Sun Q."/>
            <person name="Zhou Y."/>
        </authorList>
    </citation>
    <scope>NUCLEOTIDE SEQUENCE</scope>
    <source>
        <strain evidence="4">CGMCC 1.15880</strain>
    </source>
</reference>
<evidence type="ECO:0000256" key="1">
    <source>
        <dbReference type="ARBA" id="ARBA00004953"/>
    </source>
</evidence>
<sequence length="243" mass="26131">MKRVLVLAGTSQARELIGALPDGVQVTASLAGVTREPVDLGCPTRVGGFGGVDGLAAYLRAEQIDTLVDATHPFAAQMTRQAAEAAARVGVRHVILQREGWSPQAGDDWQFIDDFEEVARIIPAGRTVFLGTGRQTLTQFSNMTGRRLLCRVIDPPQRAFPFAGGQFVVGRPPFSIAEEVAFFTQEAVDWLVVKNAGGARSRSKLDAARQLGLPVVMQRRPALPDAAVVRSVADCLEWLAVQG</sequence>
<comment type="pathway">
    <text evidence="1">Cofactor biosynthesis; adenosylcobalamin biosynthesis.</text>
</comment>
<evidence type="ECO:0000313" key="4">
    <source>
        <dbReference type="EMBL" id="GGA23221.1"/>
    </source>
</evidence>
<organism evidence="4 5">
    <name type="scientific">Neptunicoccus cionae</name>
    <dbReference type="NCBI Taxonomy" id="2035344"/>
    <lineage>
        <taxon>Bacteria</taxon>
        <taxon>Pseudomonadati</taxon>
        <taxon>Pseudomonadota</taxon>
        <taxon>Alphaproteobacteria</taxon>
        <taxon>Rhodobacterales</taxon>
        <taxon>Paracoccaceae</taxon>
        <taxon>Neptunicoccus</taxon>
    </lineage>
</organism>
<dbReference type="GO" id="GO:0009236">
    <property type="term" value="P:cobalamin biosynthetic process"/>
    <property type="evidence" value="ECO:0007669"/>
    <property type="project" value="UniProtKB-KW"/>
</dbReference>
<dbReference type="PROSITE" id="PS51014">
    <property type="entry name" value="COBK_CBIJ"/>
    <property type="match status" value="1"/>
</dbReference>